<accession>A0A6J6X2J6</accession>
<dbReference type="EMBL" id="CAEZVF010000001">
    <property type="protein sequence ID" value="CAB4613264.1"/>
    <property type="molecule type" value="Genomic_DNA"/>
</dbReference>
<sequence length="144" mass="15158">MTDHTAAPMKVLVYSDDASVRQQVVLALGSRPAPELPTIEVTEVATEPIVRSIVAAGGIDVIILDGEAVPAGGMGICRSLKEEIYQCPPVLLLTARREDDWLARWSNAEATVQHPLDSIAVAHAVADLLRARVAGSAASASAPR</sequence>
<evidence type="ECO:0000313" key="3">
    <source>
        <dbReference type="EMBL" id="CAB4778268.1"/>
    </source>
</evidence>
<dbReference type="AlphaFoldDB" id="A0A6J6X2J6"/>
<dbReference type="EMBL" id="CAEZZX010000088">
    <property type="protein sequence ID" value="CAB4778268.1"/>
    <property type="molecule type" value="Genomic_DNA"/>
</dbReference>
<evidence type="ECO:0000259" key="1">
    <source>
        <dbReference type="PROSITE" id="PS50110"/>
    </source>
</evidence>
<evidence type="ECO:0000313" key="4">
    <source>
        <dbReference type="EMBL" id="CAB4791601.1"/>
    </source>
</evidence>
<name>A0A6J6X2J6_9ZZZZ</name>
<reference evidence="4" key="1">
    <citation type="submission" date="2020-05" db="EMBL/GenBank/DDBJ databases">
        <authorList>
            <person name="Chiriac C."/>
            <person name="Salcher M."/>
            <person name="Ghai R."/>
            <person name="Kavagutti S V."/>
        </authorList>
    </citation>
    <scope>NUCLEOTIDE SEQUENCE</scope>
</reference>
<evidence type="ECO:0000313" key="2">
    <source>
        <dbReference type="EMBL" id="CAB4613264.1"/>
    </source>
</evidence>
<dbReference type="InterPro" id="IPR001789">
    <property type="entry name" value="Sig_transdc_resp-reg_receiver"/>
</dbReference>
<feature type="domain" description="Response regulatory" evidence="1">
    <location>
        <begin position="10"/>
        <end position="129"/>
    </location>
</feature>
<proteinExistence type="predicted"/>
<dbReference type="PROSITE" id="PS50110">
    <property type="entry name" value="RESPONSE_REGULATORY"/>
    <property type="match status" value="1"/>
</dbReference>
<dbReference type="GO" id="GO:0000160">
    <property type="term" value="P:phosphorelay signal transduction system"/>
    <property type="evidence" value="ECO:0007669"/>
    <property type="project" value="InterPro"/>
</dbReference>
<dbReference type="InterPro" id="IPR011006">
    <property type="entry name" value="CheY-like_superfamily"/>
</dbReference>
<dbReference type="SUPFAM" id="SSF52172">
    <property type="entry name" value="CheY-like"/>
    <property type="match status" value="1"/>
</dbReference>
<dbReference type="Gene3D" id="3.40.50.2300">
    <property type="match status" value="1"/>
</dbReference>
<organism evidence="4">
    <name type="scientific">freshwater metagenome</name>
    <dbReference type="NCBI Taxonomy" id="449393"/>
    <lineage>
        <taxon>unclassified sequences</taxon>
        <taxon>metagenomes</taxon>
        <taxon>ecological metagenomes</taxon>
    </lineage>
</organism>
<gene>
    <name evidence="2" type="ORF">UFOPK1939_00013</name>
    <name evidence="3" type="ORF">UFOPK2938_00545</name>
    <name evidence="4" type="ORF">UFOPK3024_00050</name>
</gene>
<protein>
    <submittedName>
        <fullName evidence="4">Unannotated protein</fullName>
    </submittedName>
</protein>
<dbReference type="EMBL" id="CAFAAK010000003">
    <property type="protein sequence ID" value="CAB4791601.1"/>
    <property type="molecule type" value="Genomic_DNA"/>
</dbReference>